<reference evidence="1" key="1">
    <citation type="submission" date="2022-07" db="EMBL/GenBank/DDBJ databases">
        <title>Phylogenomic reconstructions and comparative analyses of Kickxellomycotina fungi.</title>
        <authorList>
            <person name="Reynolds N.K."/>
            <person name="Stajich J.E."/>
            <person name="Barry K."/>
            <person name="Grigoriev I.V."/>
            <person name="Crous P."/>
            <person name="Smith M.E."/>
        </authorList>
    </citation>
    <scope>NUCLEOTIDE SEQUENCE</scope>
    <source>
        <strain evidence="1">CBS 102833</strain>
    </source>
</reference>
<proteinExistence type="predicted"/>
<gene>
    <name evidence="1" type="ORF">H4S07_002858</name>
</gene>
<keyword evidence="2" id="KW-1185">Reference proteome</keyword>
<evidence type="ECO:0000313" key="1">
    <source>
        <dbReference type="EMBL" id="KAJ2810112.1"/>
    </source>
</evidence>
<protein>
    <submittedName>
        <fullName evidence="1">Uncharacterized protein</fullName>
    </submittedName>
</protein>
<evidence type="ECO:0000313" key="2">
    <source>
        <dbReference type="Proteomes" id="UP001140096"/>
    </source>
</evidence>
<organism evidence="1 2">
    <name type="scientific">Coemansia furcata</name>
    <dbReference type="NCBI Taxonomy" id="417177"/>
    <lineage>
        <taxon>Eukaryota</taxon>
        <taxon>Fungi</taxon>
        <taxon>Fungi incertae sedis</taxon>
        <taxon>Zoopagomycota</taxon>
        <taxon>Kickxellomycotina</taxon>
        <taxon>Kickxellomycetes</taxon>
        <taxon>Kickxellales</taxon>
        <taxon>Kickxellaceae</taxon>
        <taxon>Coemansia</taxon>
    </lineage>
</organism>
<name>A0ACC1LIY0_9FUNG</name>
<comment type="caution">
    <text evidence="1">The sequence shown here is derived from an EMBL/GenBank/DDBJ whole genome shotgun (WGS) entry which is preliminary data.</text>
</comment>
<sequence length="324" mass="35829">MESHTHYSPKVFLFGAVAIVGLLFVLSGARQPLYLQPASTGAYMDALNSTLGFHRVYATYNDSNDSLGSTNRTTGHRENLEAIAQLLGVNISFVKATTSEQAAVIQRQHGFLANVPKVAELDSHRRIYADMVANNVHSALILSSQVDVEIDLKTRLANAMGGAIAREYDILFLGQIYSDISETGARGVSAVLKQPLVSADSSFAQQRAWTKKEFLNRKTQAFRSMYPSGISHAYAITGRMARRLNRRLERRMTSDSSDLNYILADVAMAGIELAYSISPPPIALHSSEQLGGQYLSRSTLYAISLRTEDPSHYAPYNDWVDMWK</sequence>
<dbReference type="EMBL" id="JANBUP010000801">
    <property type="protein sequence ID" value="KAJ2810112.1"/>
    <property type="molecule type" value="Genomic_DNA"/>
</dbReference>
<dbReference type="Proteomes" id="UP001140096">
    <property type="component" value="Unassembled WGS sequence"/>
</dbReference>
<accession>A0ACC1LIY0</accession>